<keyword evidence="2" id="KW-1185">Reference proteome</keyword>
<protein>
    <submittedName>
        <fullName evidence="1">Uncharacterized protein</fullName>
    </submittedName>
</protein>
<dbReference type="RefSeq" id="WP_143267447.1">
    <property type="nucleotide sequence ID" value="NZ_FWFS01000004.1"/>
</dbReference>
<proteinExistence type="predicted"/>
<name>A0A1Y5SDK4_9RHOB</name>
<sequence length="208" mass="23924">MVALVRPVDIETLPSYPFSIEDRIDSHYFMPWERRRWLNSDMRLKGLPECRALYFDLTNIAFDHSPVGTLPVDMKTLAKLVFTDFEHFEALCALPFGPLHNWEPCNCRGEVRLMHPFVVKTLSEAIARKEDNRAKNEAANTAKRLQRLRITIAGYHKDLGANDAAVRWIDEWLNEQGCGYRGGTWIERAIGAWSDHSLRLNLARRGAS</sequence>
<evidence type="ECO:0000313" key="2">
    <source>
        <dbReference type="Proteomes" id="UP000193862"/>
    </source>
</evidence>
<reference evidence="1 2" key="1">
    <citation type="submission" date="2017-03" db="EMBL/GenBank/DDBJ databases">
        <authorList>
            <person name="Afonso C.L."/>
            <person name="Miller P.J."/>
            <person name="Scott M.A."/>
            <person name="Spackman E."/>
            <person name="Goraichik I."/>
            <person name="Dimitrov K.M."/>
            <person name="Suarez D.L."/>
            <person name="Swayne D.E."/>
        </authorList>
    </citation>
    <scope>NUCLEOTIDE SEQUENCE [LARGE SCALE GENOMIC DNA]</scope>
    <source>
        <strain evidence="1 2">CECT 8620</strain>
    </source>
</reference>
<organism evidence="1 2">
    <name type="scientific">Aquimixticola soesokkakensis</name>
    <dbReference type="NCBI Taxonomy" id="1519096"/>
    <lineage>
        <taxon>Bacteria</taxon>
        <taxon>Pseudomonadati</taxon>
        <taxon>Pseudomonadota</taxon>
        <taxon>Alphaproteobacteria</taxon>
        <taxon>Rhodobacterales</taxon>
        <taxon>Paracoccaceae</taxon>
        <taxon>Aquimixticola</taxon>
    </lineage>
</organism>
<accession>A0A1Y5SDK4</accession>
<dbReference type="AlphaFoldDB" id="A0A1Y5SDK4"/>
<evidence type="ECO:0000313" key="1">
    <source>
        <dbReference type="EMBL" id="SLN36742.1"/>
    </source>
</evidence>
<dbReference type="EMBL" id="FWFS01000004">
    <property type="protein sequence ID" value="SLN36742.1"/>
    <property type="molecule type" value="Genomic_DNA"/>
</dbReference>
<dbReference type="OrthoDB" id="7828060at2"/>
<gene>
    <name evidence="1" type="ORF">AQS8620_01315</name>
</gene>
<dbReference type="Proteomes" id="UP000193862">
    <property type="component" value="Unassembled WGS sequence"/>
</dbReference>